<feature type="domain" description="TadE-like" evidence="2">
    <location>
        <begin position="39"/>
        <end position="77"/>
    </location>
</feature>
<evidence type="ECO:0000313" key="4">
    <source>
        <dbReference type="Proteomes" id="UP000250079"/>
    </source>
</evidence>
<dbReference type="InterPro" id="IPR032871">
    <property type="entry name" value="AHH_dom_containing"/>
</dbReference>
<evidence type="ECO:0000259" key="2">
    <source>
        <dbReference type="Pfam" id="PF07811"/>
    </source>
</evidence>
<name>A0A2Z2NLC2_9GAMM</name>
<accession>A0A2Z2NLC2</accession>
<dbReference type="Proteomes" id="UP000250079">
    <property type="component" value="Chromosome"/>
</dbReference>
<gene>
    <name evidence="3" type="ORF">IMCC3135_09280</name>
</gene>
<dbReference type="RefSeq" id="WP_169727431.1">
    <property type="nucleotide sequence ID" value="NZ_CP018632.1"/>
</dbReference>
<sequence>MQNGLIRTARAWHGLTFSRQRRHRMNGSSSRLRQRGSLSEMAIAIPVLLLLGLSTLQGSLIYHGKSTLNYATFEAARTGAVHHGQEGAMRHELGIRLAPLQGGDGSTERAATAILMARTLVENRLQTRIRIVNPTADAFSDWGFDDPDSGELMIPNSHLRHQPNSIGSTSGVTLRDANLLKIEVTHGLELKVPLVGALLAKTLMLFDPENTVFYAQNQLPLKSVATVRMQSPAWKSAITEAADHVAVAESDSAALIEEGDTDGAGEGNDPTGEEEHGGDTSDEQADGSDDGDDLEPTDGSDQNDGDKEEDAEDEIACETSWDDERYQSADEGNWWNPLDWGDEIKAAAAVVWDFFSGLVAGMGEQVSDLLELIKDPSVMLDIAKAFIDDPKGVIEGMLTELGADVDKLMQCGPGDIGQLVGQSLNPALAIRIVGRLAGSTRLGRYADDLEAREVCASFPAGTPIWTPEGSVFIEVLKTGDVVDARDEQTLLNAPQRITATHGRVAEGYHRIETELGVIEATSEHPFWVQGKGWVEAKAIAWEDPIATASGDVVAYSNTYVEEATPVFNFSVESTPSYFAGEMGLWVHNAGPCRIPWTQPLPNFPNVTLRGIRTPNLFTGSPTRTQSLLRDRMALHYNLQSNSNLPSNARWQAHHVIPFEFRNNPMLNRLGIDINSIDNGIPLPCSSGTCSAIHNGSHSRYSAAVRQFLQDVEKMNVSDSVKRDVLIRGIEESREGLAKNNPPLRNSDGATVQQWNDVFNDVLEEYAEET</sequence>
<dbReference type="InterPro" id="IPR036844">
    <property type="entry name" value="Hint_dom_sf"/>
</dbReference>
<dbReference type="SUPFAM" id="SSF51294">
    <property type="entry name" value="Hedgehog/intein (Hint) domain"/>
    <property type="match status" value="1"/>
</dbReference>
<dbReference type="Pfam" id="PF14412">
    <property type="entry name" value="AHH"/>
    <property type="match status" value="1"/>
</dbReference>
<feature type="compositionally biased region" description="Acidic residues" evidence="1">
    <location>
        <begin position="280"/>
        <end position="316"/>
    </location>
</feature>
<dbReference type="Gene3D" id="2.170.16.10">
    <property type="entry name" value="Hedgehog/Intein (Hint) domain"/>
    <property type="match status" value="1"/>
</dbReference>
<organism evidence="3 4">
    <name type="scientific">Granulosicoccus antarcticus IMCC3135</name>
    <dbReference type="NCBI Taxonomy" id="1192854"/>
    <lineage>
        <taxon>Bacteria</taxon>
        <taxon>Pseudomonadati</taxon>
        <taxon>Pseudomonadota</taxon>
        <taxon>Gammaproteobacteria</taxon>
        <taxon>Chromatiales</taxon>
        <taxon>Granulosicoccaceae</taxon>
        <taxon>Granulosicoccus</taxon>
    </lineage>
</organism>
<proteinExistence type="predicted"/>
<reference evidence="3 4" key="1">
    <citation type="submission" date="2016-12" db="EMBL/GenBank/DDBJ databases">
        <authorList>
            <person name="Song W.-J."/>
            <person name="Kurnit D.M."/>
        </authorList>
    </citation>
    <scope>NUCLEOTIDE SEQUENCE [LARGE SCALE GENOMIC DNA]</scope>
    <source>
        <strain evidence="3 4">IMCC3135</strain>
    </source>
</reference>
<dbReference type="KEGG" id="gai:IMCC3135_09280"/>
<keyword evidence="4" id="KW-1185">Reference proteome</keyword>
<dbReference type="Pfam" id="PF07811">
    <property type="entry name" value="TadE"/>
    <property type="match status" value="1"/>
</dbReference>
<dbReference type="InterPro" id="IPR012495">
    <property type="entry name" value="TadE-like_dom"/>
</dbReference>
<dbReference type="EMBL" id="CP018632">
    <property type="protein sequence ID" value="ASJ71953.1"/>
    <property type="molecule type" value="Genomic_DNA"/>
</dbReference>
<evidence type="ECO:0000256" key="1">
    <source>
        <dbReference type="SAM" id="MobiDB-lite"/>
    </source>
</evidence>
<protein>
    <recommendedName>
        <fullName evidence="2">TadE-like domain-containing protein</fullName>
    </recommendedName>
</protein>
<feature type="region of interest" description="Disordered" evidence="1">
    <location>
        <begin position="258"/>
        <end position="326"/>
    </location>
</feature>
<evidence type="ECO:0000313" key="3">
    <source>
        <dbReference type="EMBL" id="ASJ71953.1"/>
    </source>
</evidence>
<dbReference type="Pfam" id="PF07591">
    <property type="entry name" value="PT-HINT"/>
    <property type="match status" value="1"/>
</dbReference>
<dbReference type="AlphaFoldDB" id="A0A2Z2NLC2"/>